<protein>
    <recommendedName>
        <fullName evidence="3">Nitrogen regulatory protein P-II</fullName>
    </recommendedName>
</protein>
<reference evidence="1 2" key="1">
    <citation type="submission" date="2019-10" db="EMBL/GenBank/DDBJ databases">
        <title>Alkaliphilus serpentinus sp. nov. and Alkaliphilus pronyensis sp. nov., two novel anaerobic alkaliphilic species isolated from the serpentinized-hosted hydrothermal field of the Prony Bay (New Caledonia).</title>
        <authorList>
            <person name="Postec A."/>
        </authorList>
    </citation>
    <scope>NUCLEOTIDE SEQUENCE [LARGE SCALE GENOMIC DNA]</scope>
    <source>
        <strain evidence="1 2">LacT</strain>
    </source>
</reference>
<dbReference type="OrthoDB" id="9810781at2"/>
<sequence>MELLVIVLNKTEYLTDILDGFVEVGIKGATVIDSAGMGHLIADHVPFFAKFADIEATEKNHSKTIFTVVNCCDERDNAIEIIEKTVGDINEPDTVFLFSLPVNIVKGLSVKRCGKC</sequence>
<evidence type="ECO:0000313" key="2">
    <source>
        <dbReference type="Proteomes" id="UP000465601"/>
    </source>
</evidence>
<accession>A0A833HNW3</accession>
<evidence type="ECO:0008006" key="3">
    <source>
        <dbReference type="Google" id="ProtNLM"/>
    </source>
</evidence>
<organism evidence="1 2">
    <name type="scientific">Alkaliphilus serpentinus</name>
    <dbReference type="NCBI Taxonomy" id="1482731"/>
    <lineage>
        <taxon>Bacteria</taxon>
        <taxon>Bacillati</taxon>
        <taxon>Bacillota</taxon>
        <taxon>Clostridia</taxon>
        <taxon>Peptostreptococcales</taxon>
        <taxon>Natronincolaceae</taxon>
        <taxon>Alkaliphilus</taxon>
    </lineage>
</organism>
<dbReference type="AlphaFoldDB" id="A0A833HNW3"/>
<dbReference type="SUPFAM" id="SSF54913">
    <property type="entry name" value="GlnB-like"/>
    <property type="match status" value="1"/>
</dbReference>
<dbReference type="InterPro" id="IPR011322">
    <property type="entry name" value="N-reg_PII-like_a/b"/>
</dbReference>
<dbReference type="EMBL" id="WBZB01000024">
    <property type="protein sequence ID" value="KAB3530069.1"/>
    <property type="molecule type" value="Genomic_DNA"/>
</dbReference>
<dbReference type="Proteomes" id="UP000465601">
    <property type="component" value="Unassembled WGS sequence"/>
</dbReference>
<name>A0A833HNW3_9FIRM</name>
<keyword evidence="2" id="KW-1185">Reference proteome</keyword>
<proteinExistence type="predicted"/>
<gene>
    <name evidence="1" type="ORF">F8153_08245</name>
</gene>
<dbReference type="RefSeq" id="WP_151865876.1">
    <property type="nucleotide sequence ID" value="NZ_WBZB01000024.1"/>
</dbReference>
<comment type="caution">
    <text evidence="1">The sequence shown here is derived from an EMBL/GenBank/DDBJ whole genome shotgun (WGS) entry which is preliminary data.</text>
</comment>
<evidence type="ECO:0000313" key="1">
    <source>
        <dbReference type="EMBL" id="KAB3530069.1"/>
    </source>
</evidence>